<feature type="disulfide bond" evidence="8">
    <location>
        <begin position="341"/>
        <end position="353"/>
    </location>
</feature>
<feature type="disulfide bond" evidence="8">
    <location>
        <begin position="378"/>
        <end position="390"/>
    </location>
</feature>
<feature type="disulfide bond" evidence="8">
    <location>
        <begin position="385"/>
        <end position="403"/>
    </location>
</feature>
<feature type="disulfide bond" evidence="8">
    <location>
        <begin position="432"/>
        <end position="450"/>
    </location>
</feature>
<feature type="disulfide bond" evidence="8">
    <location>
        <begin position="788"/>
        <end position="803"/>
    </location>
</feature>
<evidence type="ECO:0000256" key="1">
    <source>
        <dbReference type="ARBA" id="ARBA00004167"/>
    </source>
</evidence>
<feature type="disulfide bond" evidence="8">
    <location>
        <begin position="999"/>
        <end position="1011"/>
    </location>
</feature>
<organism evidence="12">
    <name type="scientific">Drosophila persimilis</name>
    <name type="common">Fruit fly</name>
    <dbReference type="NCBI Taxonomy" id="7234"/>
    <lineage>
        <taxon>Eukaryota</taxon>
        <taxon>Metazoa</taxon>
        <taxon>Ecdysozoa</taxon>
        <taxon>Arthropoda</taxon>
        <taxon>Hexapoda</taxon>
        <taxon>Insecta</taxon>
        <taxon>Pterygota</taxon>
        <taxon>Neoptera</taxon>
        <taxon>Endopterygota</taxon>
        <taxon>Diptera</taxon>
        <taxon>Brachycera</taxon>
        <taxon>Muscomorpha</taxon>
        <taxon>Ephydroidea</taxon>
        <taxon>Drosophilidae</taxon>
        <taxon>Drosophila</taxon>
        <taxon>Sophophora</taxon>
    </lineage>
</organism>
<feature type="disulfide bond" evidence="8">
    <location>
        <begin position="721"/>
        <end position="739"/>
    </location>
</feature>
<protein>
    <submittedName>
        <fullName evidence="11">GL14453</fullName>
    </submittedName>
</protein>
<proteinExistence type="predicted"/>
<evidence type="ECO:0000256" key="5">
    <source>
        <dbReference type="ARBA" id="ARBA00022989"/>
    </source>
</evidence>
<gene>
    <name evidence="11" type="primary">Dper\GL14453</name>
    <name evidence="11" type="ORF">Dper_GL14453</name>
</gene>
<feature type="disulfide bond" evidence="8">
    <location>
        <begin position="1006"/>
        <end position="1024"/>
    </location>
</feature>
<dbReference type="GO" id="GO:0016192">
    <property type="term" value="P:vesicle-mediated transport"/>
    <property type="evidence" value="ECO:0007669"/>
    <property type="project" value="UniProtKB-ARBA"/>
</dbReference>
<dbReference type="OMA" id="CTEDKCT"/>
<feature type="disulfide bond" evidence="8">
    <location>
        <begin position="1191"/>
        <end position="1209"/>
    </location>
</feature>
<feature type="disulfide bond" evidence="8">
    <location>
        <begin position="776"/>
        <end position="794"/>
    </location>
</feature>
<feature type="disulfide bond" evidence="8">
    <location>
        <begin position="769"/>
        <end position="781"/>
    </location>
</feature>
<dbReference type="Gene3D" id="2.60.40.10">
    <property type="entry name" value="Immunoglobulins"/>
    <property type="match status" value="1"/>
</dbReference>
<dbReference type="Gene3D" id="4.10.1220.10">
    <property type="entry name" value="EGF-type module"/>
    <property type="match status" value="1"/>
</dbReference>
<accession>B4GU01</accession>
<evidence type="ECO:0000256" key="3">
    <source>
        <dbReference type="ARBA" id="ARBA00022692"/>
    </source>
</evidence>
<sequence length="1268" mass="142670">DDDDEGLLEDDDLPLAEVQQAADEDEGNWFSQGVHRVRRSLSRIFGGDGAAAAEKTRNRRGIIERQQERRRRAREERERSRLDQKHRLQEQKERQKVLMKQVQQQLHNRATEPRKRASELYDETEGSSPDVDEETSFYRTYFTIAEPYTDEFADRNSEAFLNLQKLLEEEIRKFFVTTVDDDELDIRSTLLRVEGSCGSAGQRAKVVDWRWNEVLSVCIFMSFVLSCHFDVGCLHSRKRPNAERQTPNAKRRTPKCQPNEYRCRSGHCIDAGKRCDYRVDCPDGDDENEECPAACSGMEYQCRDGTRCISVSQQCDGQPDCSDGDDEEHCDGIVPKLRYTCPKGKFTCRDLSCISIVHRCDGRADCPHDRSDEEGCPCLYDKWQCDDGTCIAKELLCNGNIDCPEDISDERYCEGGFGVDDDEQCRFDEFRCGTGECIPMRQVCDNIYDCNDYTDEIGCGKSGDEDVGGIGIAIDHHRPTPKGWDNEVVLPELEYLPVGRYNKPDPQNKCASNQFHCVNTDVCIPLHLRCDGYYHCNDMSDEADCERYQPPPKTRRPPTIRVTTRSPWDFSPDSLERRTTEGGPRGGVTIRPTSPTATATATATTTNPITTTSSTATTIARASNCLENIEFACHNHDCIPIESVCDGIADCGHHEDEDYVLCNCSSDKYKCQRGGGCIPKTQVCDGKSQCHDGSDESACHFQDKFNKTRLGVECLSFQYQCGDGSCISGYKRCNGITDCADGADEYNCLFNYEDVDYDTDPDNNPLNECDILEFECDLGQCLPLEKKCDGYTDCGDETDELDCPAFTEHCLENEFECDEYCMPRDQLCNGIANCNDGSDERNCTFCRDDAYLCNTGECIADNQRCNGHADCTDASDERHCARVACPWHKMACNGTCVNRRIRCDGKRDCSDGRDERDCPTGTECKDHEFLCFDRQFCINATQHCDGYYDCKDFSDEQNCIGRHHEADTTADTSATSAASTSTTTVSPSTTSSPPLRIICPATLFRCENGPCIALGLRCNGLVDCPYDSSDEADCGLISNEIEPNEPDRTTSQLNLKTYPDSQIIKERREVIFRCRDEGPFRAKVRWTRPGGQPLPPGFTDRSGRLEIPNIRLEDSGTYVCEAVGYPSYQQGQQVTVHLTVERSWGEHKYEELKSSRIRYGTVPHIDLEFFGLDNDLGARPSTACSQYQATCMNGDCIDKSNICDGIPHCSDGSDEHSCSHGRKCQPNQFLCNNSKCVDRTWRCDGENDCGDSPMRPLRSRAQRCPLPF</sequence>
<feature type="disulfide bond" evidence="8">
    <location>
        <begin position="1224"/>
        <end position="1236"/>
    </location>
</feature>
<dbReference type="InterPro" id="IPR036179">
    <property type="entry name" value="Ig-like_dom_sf"/>
</dbReference>
<dbReference type="GO" id="GO:0005886">
    <property type="term" value="C:plasma membrane"/>
    <property type="evidence" value="ECO:0007669"/>
    <property type="project" value="TreeGrafter"/>
</dbReference>
<dbReference type="FunFam" id="4.10.400.10:FF:000106">
    <property type="entry name" value="Uncharacterized protein, isoform D"/>
    <property type="match status" value="1"/>
</dbReference>
<evidence type="ECO:0000256" key="4">
    <source>
        <dbReference type="ARBA" id="ARBA00022737"/>
    </source>
</evidence>
<reference evidence="11 12" key="1">
    <citation type="journal article" date="2007" name="Nature">
        <title>Evolution of genes and genomes on the Drosophila phylogeny.</title>
        <authorList>
            <consortium name="Drosophila 12 Genomes Consortium"/>
            <person name="Clark A.G."/>
            <person name="Eisen M.B."/>
            <person name="Smith D.R."/>
            <person name="Bergman C.M."/>
            <person name="Oliver B."/>
            <person name="Markow T.A."/>
            <person name="Kaufman T.C."/>
            <person name="Kellis M."/>
            <person name="Gelbart W."/>
            <person name="Iyer V.N."/>
            <person name="Pollard D.A."/>
            <person name="Sackton T.B."/>
            <person name="Larracuente A.M."/>
            <person name="Singh N.D."/>
            <person name="Abad J.P."/>
            <person name="Abt D.N."/>
            <person name="Adryan B."/>
            <person name="Aguade M."/>
            <person name="Akashi H."/>
            <person name="Anderson W.W."/>
            <person name="Aquadro C.F."/>
            <person name="Ardell D.H."/>
            <person name="Arguello R."/>
            <person name="Artieri C.G."/>
            <person name="Barbash D.A."/>
            <person name="Barker D."/>
            <person name="Barsanti P."/>
            <person name="Batterham P."/>
            <person name="Batzoglou S."/>
            <person name="Begun D."/>
            <person name="Bhutkar A."/>
            <person name="Blanco E."/>
            <person name="Bosak S.A."/>
            <person name="Bradley R.K."/>
            <person name="Brand A.D."/>
            <person name="Brent M.R."/>
            <person name="Brooks A.N."/>
            <person name="Brown R.H."/>
            <person name="Butlin R.K."/>
            <person name="Caggese C."/>
            <person name="Calvi B.R."/>
            <person name="Bernardo de Carvalho A."/>
            <person name="Caspi A."/>
            <person name="Castrezana S."/>
            <person name="Celniker S.E."/>
            <person name="Chang J.L."/>
            <person name="Chapple C."/>
            <person name="Chatterji S."/>
            <person name="Chinwalla A."/>
            <person name="Civetta A."/>
            <person name="Clifton S.W."/>
            <person name="Comeron J.M."/>
            <person name="Costello J.C."/>
            <person name="Coyne J.A."/>
            <person name="Daub J."/>
            <person name="David R.G."/>
            <person name="Delcher A.L."/>
            <person name="Delehaunty K."/>
            <person name="Do C.B."/>
            <person name="Ebling H."/>
            <person name="Edwards K."/>
            <person name="Eickbush T."/>
            <person name="Evans J.D."/>
            <person name="Filipski A."/>
            <person name="Findeiss S."/>
            <person name="Freyhult E."/>
            <person name="Fulton L."/>
            <person name="Fulton R."/>
            <person name="Garcia A.C."/>
            <person name="Gardiner A."/>
            <person name="Garfield D.A."/>
            <person name="Garvin B.E."/>
            <person name="Gibson G."/>
            <person name="Gilbert D."/>
            <person name="Gnerre S."/>
            <person name="Godfrey J."/>
            <person name="Good R."/>
            <person name="Gotea V."/>
            <person name="Gravely B."/>
            <person name="Greenberg A.J."/>
            <person name="Griffiths-Jones S."/>
            <person name="Gross S."/>
            <person name="Guigo R."/>
            <person name="Gustafson E.A."/>
            <person name="Haerty W."/>
            <person name="Hahn M.W."/>
            <person name="Halligan D.L."/>
            <person name="Halpern A.L."/>
            <person name="Halter G.M."/>
            <person name="Han M.V."/>
            <person name="Heger A."/>
            <person name="Hillier L."/>
            <person name="Hinrichs A.S."/>
            <person name="Holmes I."/>
            <person name="Hoskins R.A."/>
            <person name="Hubisz M.J."/>
            <person name="Hultmark D."/>
            <person name="Huntley M.A."/>
            <person name="Jaffe D.B."/>
            <person name="Jagadeeshan S."/>
            <person name="Jeck W.R."/>
            <person name="Johnson J."/>
            <person name="Jones C.D."/>
            <person name="Jordan W.C."/>
            <person name="Karpen G.H."/>
            <person name="Kataoka E."/>
            <person name="Keightley P.D."/>
            <person name="Kheradpour P."/>
            <person name="Kirkness E.F."/>
            <person name="Koerich L.B."/>
            <person name="Kristiansen K."/>
            <person name="Kudrna D."/>
            <person name="Kulathinal R.J."/>
            <person name="Kumar S."/>
            <person name="Kwok R."/>
            <person name="Lander E."/>
            <person name="Langley C.H."/>
            <person name="Lapoint R."/>
            <person name="Lazzaro B.P."/>
            <person name="Lee S.J."/>
            <person name="Levesque L."/>
            <person name="Li R."/>
            <person name="Lin C.F."/>
            <person name="Lin M.F."/>
            <person name="Lindblad-Toh K."/>
            <person name="Llopart A."/>
            <person name="Long M."/>
            <person name="Low L."/>
            <person name="Lozovsky E."/>
            <person name="Lu J."/>
            <person name="Luo M."/>
            <person name="Machado C.A."/>
            <person name="Makalowski W."/>
            <person name="Marzo M."/>
            <person name="Matsuda M."/>
            <person name="Matzkin L."/>
            <person name="McAllister B."/>
            <person name="McBride C.S."/>
            <person name="McKernan B."/>
            <person name="McKernan K."/>
            <person name="Mendez-Lago M."/>
            <person name="Minx P."/>
            <person name="Mollenhauer M.U."/>
            <person name="Montooth K."/>
            <person name="Mount S.M."/>
            <person name="Mu X."/>
            <person name="Myers E."/>
            <person name="Negre B."/>
            <person name="Newfeld S."/>
            <person name="Nielsen R."/>
            <person name="Noor M.A."/>
            <person name="O'Grady P."/>
            <person name="Pachter L."/>
            <person name="Papaceit M."/>
            <person name="Parisi M.J."/>
            <person name="Parisi M."/>
            <person name="Parts L."/>
            <person name="Pedersen J.S."/>
            <person name="Pesole G."/>
            <person name="Phillippy A.M."/>
            <person name="Ponting C.P."/>
            <person name="Pop M."/>
            <person name="Porcelli D."/>
            <person name="Powell J.R."/>
            <person name="Prohaska S."/>
            <person name="Pruitt K."/>
            <person name="Puig M."/>
            <person name="Quesneville H."/>
            <person name="Ram K.R."/>
            <person name="Rand D."/>
            <person name="Rasmussen M.D."/>
            <person name="Reed L.K."/>
            <person name="Reenan R."/>
            <person name="Reily A."/>
            <person name="Remington K.A."/>
            <person name="Rieger T.T."/>
            <person name="Ritchie M.G."/>
            <person name="Robin C."/>
            <person name="Rogers Y.H."/>
            <person name="Rohde C."/>
            <person name="Rozas J."/>
            <person name="Rubenfield M.J."/>
            <person name="Ruiz A."/>
            <person name="Russo S."/>
            <person name="Salzberg S.L."/>
            <person name="Sanchez-Gracia A."/>
            <person name="Saranga D.J."/>
            <person name="Sato H."/>
            <person name="Schaeffer S.W."/>
            <person name="Schatz M.C."/>
            <person name="Schlenke T."/>
            <person name="Schwartz R."/>
            <person name="Segarra C."/>
            <person name="Singh R.S."/>
            <person name="Sirot L."/>
            <person name="Sirota M."/>
            <person name="Sisneros N.B."/>
            <person name="Smith C.D."/>
            <person name="Smith T.F."/>
            <person name="Spieth J."/>
            <person name="Stage D.E."/>
            <person name="Stark A."/>
            <person name="Stephan W."/>
            <person name="Strausberg R.L."/>
            <person name="Strempel S."/>
            <person name="Sturgill D."/>
            <person name="Sutton G."/>
            <person name="Sutton G.G."/>
            <person name="Tao W."/>
            <person name="Teichmann S."/>
            <person name="Tobari Y.N."/>
            <person name="Tomimura Y."/>
            <person name="Tsolas J.M."/>
            <person name="Valente V.L."/>
            <person name="Venter E."/>
            <person name="Venter J.C."/>
            <person name="Vicario S."/>
            <person name="Vieira F.G."/>
            <person name="Vilella A.J."/>
            <person name="Villasante A."/>
            <person name="Walenz B."/>
            <person name="Wang J."/>
            <person name="Wasserman M."/>
            <person name="Watts T."/>
            <person name="Wilson D."/>
            <person name="Wilson R.K."/>
            <person name="Wing R.A."/>
            <person name="Wolfner M.F."/>
            <person name="Wong A."/>
            <person name="Wong G.K."/>
            <person name="Wu C.I."/>
            <person name="Wu G."/>
            <person name="Yamamoto D."/>
            <person name="Yang H.P."/>
            <person name="Yang S.P."/>
            <person name="Yorke J.A."/>
            <person name="Yoshida K."/>
            <person name="Zdobnov E."/>
            <person name="Zhang P."/>
            <person name="Zhang Y."/>
            <person name="Zimin A.V."/>
            <person name="Baldwin J."/>
            <person name="Abdouelleil A."/>
            <person name="Abdulkadir J."/>
            <person name="Abebe A."/>
            <person name="Abera B."/>
            <person name="Abreu J."/>
            <person name="Acer S.C."/>
            <person name="Aftuck L."/>
            <person name="Alexander A."/>
            <person name="An P."/>
            <person name="Anderson E."/>
            <person name="Anderson S."/>
            <person name="Arachi H."/>
            <person name="Azer M."/>
            <person name="Bachantsang P."/>
            <person name="Barry A."/>
            <person name="Bayul T."/>
            <person name="Berlin A."/>
            <person name="Bessette D."/>
            <person name="Bloom T."/>
            <person name="Blye J."/>
            <person name="Boguslavskiy L."/>
            <person name="Bonnet C."/>
            <person name="Boukhgalter B."/>
            <person name="Bourzgui I."/>
            <person name="Brown A."/>
            <person name="Cahill P."/>
            <person name="Channer S."/>
            <person name="Cheshatsang Y."/>
            <person name="Chuda L."/>
            <person name="Citroen M."/>
            <person name="Collymore A."/>
            <person name="Cooke P."/>
            <person name="Costello M."/>
            <person name="D'Aco K."/>
            <person name="Daza R."/>
            <person name="De Haan G."/>
            <person name="DeGray S."/>
            <person name="DeMaso C."/>
            <person name="Dhargay N."/>
            <person name="Dooley K."/>
            <person name="Dooley E."/>
            <person name="Doricent M."/>
            <person name="Dorje P."/>
            <person name="Dorjee K."/>
            <person name="Dupes A."/>
            <person name="Elong R."/>
            <person name="Falk J."/>
            <person name="Farina A."/>
            <person name="Faro S."/>
            <person name="Ferguson D."/>
            <person name="Fisher S."/>
            <person name="Foley C.D."/>
            <person name="Franke A."/>
            <person name="Friedrich D."/>
            <person name="Gadbois L."/>
            <person name="Gearin G."/>
            <person name="Gearin C.R."/>
            <person name="Giannoukos G."/>
            <person name="Goode T."/>
            <person name="Graham J."/>
            <person name="Grandbois E."/>
            <person name="Grewal S."/>
            <person name="Gyaltsen K."/>
            <person name="Hafez N."/>
            <person name="Hagos B."/>
            <person name="Hall J."/>
            <person name="Henson C."/>
            <person name="Hollinger A."/>
            <person name="Honan T."/>
            <person name="Huard M.D."/>
            <person name="Hughes L."/>
            <person name="Hurhula B."/>
            <person name="Husby M.E."/>
            <person name="Kamat A."/>
            <person name="Kanga B."/>
            <person name="Kashin S."/>
            <person name="Khazanovich D."/>
            <person name="Kisner P."/>
            <person name="Lance K."/>
            <person name="Lara M."/>
            <person name="Lee W."/>
            <person name="Lennon N."/>
            <person name="Letendre F."/>
            <person name="LeVine R."/>
            <person name="Lipovsky A."/>
            <person name="Liu X."/>
            <person name="Liu J."/>
            <person name="Liu S."/>
            <person name="Lokyitsang T."/>
            <person name="Lokyitsang Y."/>
            <person name="Lubonja R."/>
            <person name="Lui A."/>
            <person name="MacDonald P."/>
            <person name="Magnisalis V."/>
            <person name="Maru K."/>
            <person name="Matthews C."/>
            <person name="McCusker W."/>
            <person name="McDonough S."/>
            <person name="Mehta T."/>
            <person name="Meldrim J."/>
            <person name="Meneus L."/>
            <person name="Mihai O."/>
            <person name="Mihalev A."/>
            <person name="Mihova T."/>
            <person name="Mittelman R."/>
            <person name="Mlenga V."/>
            <person name="Montmayeur A."/>
            <person name="Mulrain L."/>
            <person name="Navidi A."/>
            <person name="Naylor J."/>
            <person name="Negash T."/>
            <person name="Nguyen T."/>
            <person name="Nguyen N."/>
            <person name="Nicol R."/>
            <person name="Norbu C."/>
            <person name="Norbu N."/>
            <person name="Novod N."/>
            <person name="O'Neill B."/>
            <person name="Osman S."/>
            <person name="Markiewicz E."/>
            <person name="Oyono O.L."/>
            <person name="Patti C."/>
            <person name="Phunkhang P."/>
            <person name="Pierre F."/>
            <person name="Priest M."/>
            <person name="Raghuraman S."/>
            <person name="Rege F."/>
            <person name="Reyes R."/>
            <person name="Rise C."/>
            <person name="Rogov P."/>
            <person name="Ross K."/>
            <person name="Ryan E."/>
            <person name="Settipalli S."/>
            <person name="Shea T."/>
            <person name="Sherpa N."/>
            <person name="Shi L."/>
            <person name="Shih D."/>
            <person name="Sparrow T."/>
            <person name="Spaulding J."/>
            <person name="Stalker J."/>
            <person name="Stange-Thomann N."/>
            <person name="Stavropoulos S."/>
            <person name="Stone C."/>
            <person name="Strader C."/>
            <person name="Tesfaye S."/>
            <person name="Thomson T."/>
            <person name="Thoulutsang Y."/>
            <person name="Thoulutsang D."/>
            <person name="Topham K."/>
            <person name="Topping I."/>
            <person name="Tsamla T."/>
            <person name="Vassiliev H."/>
            <person name="Vo A."/>
            <person name="Wangchuk T."/>
            <person name="Wangdi T."/>
            <person name="Weiand M."/>
            <person name="Wilkinson J."/>
            <person name="Wilson A."/>
            <person name="Yadav S."/>
            <person name="Young G."/>
            <person name="Yu Q."/>
            <person name="Zembek L."/>
            <person name="Zhong D."/>
            <person name="Zimmer A."/>
            <person name="Zwirko Z."/>
            <person name="Jaffe D.B."/>
            <person name="Alvarez P."/>
            <person name="Brockman W."/>
            <person name="Butler J."/>
            <person name="Chin C."/>
            <person name="Gnerre S."/>
            <person name="Grabherr M."/>
            <person name="Kleber M."/>
            <person name="Mauceli E."/>
            <person name="MacCallum I."/>
        </authorList>
    </citation>
    <scope>NUCLEOTIDE SEQUENCE [LARGE SCALE GENOMIC DNA]</scope>
    <source>
        <strain evidence="12">MSH-3 / Tucson 14011-0111.49</strain>
    </source>
</reference>
<dbReference type="SMART" id="SM00409">
    <property type="entry name" value="IG"/>
    <property type="match status" value="1"/>
</dbReference>
<feature type="disulfide bond" evidence="8">
    <location>
        <begin position="444"/>
        <end position="459"/>
    </location>
</feature>
<dbReference type="FunFam" id="4.10.400.10:FF:000140">
    <property type="entry name" value="Terribly reduced optic lobes, isoform AF"/>
    <property type="match status" value="1"/>
</dbReference>
<evidence type="ECO:0000313" key="12">
    <source>
        <dbReference type="Proteomes" id="UP000008744"/>
    </source>
</evidence>
<dbReference type="SUPFAM" id="SSF48726">
    <property type="entry name" value="Immunoglobulin"/>
    <property type="match status" value="1"/>
</dbReference>
<dbReference type="SMR" id="B4GU01"/>
<dbReference type="SMART" id="SM00192">
    <property type="entry name" value="LDLa"/>
    <property type="match status" value="17"/>
</dbReference>
<dbReference type="PROSITE" id="PS50068">
    <property type="entry name" value="LDLRA_2"/>
    <property type="match status" value="17"/>
</dbReference>
<dbReference type="FunFam" id="4.10.400.10:FF:000164">
    <property type="entry name" value="Basement membrane-specific heparan sulfate proteoglycan core protein-like Protein"/>
    <property type="match status" value="1"/>
</dbReference>
<evidence type="ECO:0000256" key="7">
    <source>
        <dbReference type="ARBA" id="ARBA00023157"/>
    </source>
</evidence>
<dbReference type="PANTHER" id="PTHR24270">
    <property type="entry name" value="LOW-DENSITY LIPOPROTEIN RECEPTOR-RELATED"/>
    <property type="match status" value="1"/>
</dbReference>
<name>B4GU01_DROPE</name>
<feature type="region of interest" description="Disordered" evidence="9">
    <location>
        <begin position="545"/>
        <end position="602"/>
    </location>
</feature>
<dbReference type="HOGENOM" id="CLU_264255_0_0_1"/>
<evidence type="ECO:0000256" key="2">
    <source>
        <dbReference type="ARBA" id="ARBA00004308"/>
    </source>
</evidence>
<dbReference type="SUPFAM" id="SSF57424">
    <property type="entry name" value="LDL receptor-like module"/>
    <property type="match status" value="17"/>
</dbReference>
<feature type="disulfide bond" evidence="8">
    <location>
        <begin position="944"/>
        <end position="959"/>
    </location>
</feature>
<feature type="compositionally biased region" description="Basic and acidic residues" evidence="9">
    <location>
        <begin position="109"/>
        <end position="119"/>
    </location>
</feature>
<evidence type="ECO:0000259" key="10">
    <source>
        <dbReference type="PROSITE" id="PS50835"/>
    </source>
</evidence>
<dbReference type="Gene3D" id="4.10.400.10">
    <property type="entry name" value="Low-density Lipoprotein Receptor"/>
    <property type="match status" value="16"/>
</dbReference>
<feature type="compositionally biased region" description="Basic and acidic residues" evidence="9">
    <location>
        <begin position="61"/>
        <end position="96"/>
    </location>
</feature>
<feature type="disulfide bond" evidence="8">
    <location>
        <begin position="828"/>
        <end position="843"/>
    </location>
</feature>
<feature type="disulfide bond" evidence="8">
    <location>
        <begin position="348"/>
        <end position="366"/>
    </location>
</feature>
<dbReference type="OrthoDB" id="9990982at2759"/>
<dbReference type="EMBL" id="CH479190">
    <property type="protein sequence ID" value="EDW26021.1"/>
    <property type="molecule type" value="Genomic_DNA"/>
</dbReference>
<dbReference type="STRING" id="7234.B4GU01"/>
<comment type="caution">
    <text evidence="8">Lacks conserved residue(s) required for the propagation of feature annotation.</text>
</comment>
<dbReference type="InterPro" id="IPR023415">
    <property type="entry name" value="LDLR_class-A_CS"/>
</dbReference>
<feature type="region of interest" description="Disordered" evidence="9">
    <location>
        <begin position="45"/>
        <end position="132"/>
    </location>
</feature>
<feature type="disulfide bond" evidence="8">
    <location>
        <begin position="633"/>
        <end position="651"/>
    </location>
</feature>
<dbReference type="PROSITE" id="PS01209">
    <property type="entry name" value="LDLRA_1"/>
    <property type="match status" value="9"/>
</dbReference>
<dbReference type="Pfam" id="PF00057">
    <property type="entry name" value="Ldl_recept_a"/>
    <property type="match status" value="17"/>
</dbReference>
<dbReference type="Pfam" id="PF13927">
    <property type="entry name" value="Ig_3"/>
    <property type="match status" value="1"/>
</dbReference>
<dbReference type="FunFam" id="4.10.400.10:FF:000044">
    <property type="entry name" value="Basement membrane-specific heparan sulfate proteoglycan core protein"/>
    <property type="match status" value="1"/>
</dbReference>
<comment type="subcellular location">
    <subcellularLocation>
        <location evidence="2">Endomembrane system</location>
    </subcellularLocation>
    <subcellularLocation>
        <location evidence="1">Membrane</location>
        <topology evidence="1">Single-pass membrane protein</topology>
    </subcellularLocation>
</comment>
<feature type="compositionally biased region" description="Acidic residues" evidence="9">
    <location>
        <begin position="120"/>
        <end position="132"/>
    </location>
</feature>
<feature type="disulfide bond" evidence="8">
    <location>
        <begin position="1184"/>
        <end position="1196"/>
    </location>
</feature>
<feature type="region of interest" description="Disordered" evidence="9">
    <location>
        <begin position="970"/>
        <end position="992"/>
    </location>
</feature>
<dbReference type="GO" id="GO:0012505">
    <property type="term" value="C:endomembrane system"/>
    <property type="evidence" value="ECO:0007669"/>
    <property type="project" value="UniProtKB-SubCell"/>
</dbReference>
<feature type="disulfide bond" evidence="8">
    <location>
        <begin position="1203"/>
        <end position="1218"/>
    </location>
</feature>
<feature type="disulfide bond" evidence="8">
    <location>
        <begin position="425"/>
        <end position="437"/>
    </location>
</feature>
<keyword evidence="7 8" id="KW-1015">Disulfide bond</keyword>
<dbReference type="InterPro" id="IPR003598">
    <property type="entry name" value="Ig_sub2"/>
</dbReference>
<feature type="disulfide bond" evidence="8">
    <location>
        <begin position="263"/>
        <end position="281"/>
    </location>
</feature>
<keyword evidence="3" id="KW-0812">Transmembrane</keyword>
<feature type="disulfide bond" evidence="8">
    <location>
        <begin position="865"/>
        <end position="880"/>
    </location>
</feature>
<dbReference type="InterPro" id="IPR050685">
    <property type="entry name" value="LDLR"/>
</dbReference>
<dbReference type="InterPro" id="IPR013783">
    <property type="entry name" value="Ig-like_fold"/>
</dbReference>
<dbReference type="FunFam" id="4.10.400.10:FF:000105">
    <property type="entry name" value="Lipophorin receptor 1, isoform K"/>
    <property type="match status" value="1"/>
</dbReference>
<evidence type="ECO:0000256" key="8">
    <source>
        <dbReference type="PROSITE-ProRule" id="PRU00124"/>
    </source>
</evidence>
<feature type="disulfide bond" evidence="8">
    <location>
        <begin position="733"/>
        <end position="748"/>
    </location>
</feature>
<feature type="compositionally biased region" description="Low complexity" evidence="9">
    <location>
        <begin position="587"/>
        <end position="602"/>
    </location>
</feature>
<keyword evidence="6" id="KW-0472">Membrane</keyword>
<dbReference type="PRINTS" id="PR00261">
    <property type="entry name" value="LDLRECEPTOR"/>
</dbReference>
<dbReference type="PROSITE" id="PS50835">
    <property type="entry name" value="IG_LIKE"/>
    <property type="match status" value="1"/>
</dbReference>
<dbReference type="PANTHER" id="PTHR24270:SF61">
    <property type="entry name" value="EGF-LIKE DOMAIN-CONTAINING PROTEIN"/>
    <property type="match status" value="1"/>
</dbReference>
<dbReference type="FunFam" id="2.60.40.10:FF:000540">
    <property type="entry name" value="Basement membrane-specific heparan sulfate proteoglycan core protein"/>
    <property type="match status" value="1"/>
</dbReference>
<feature type="non-terminal residue" evidence="11">
    <location>
        <position position="1"/>
    </location>
</feature>
<dbReference type="eggNOG" id="KOG3509">
    <property type="taxonomic scope" value="Eukaryota"/>
</dbReference>
<evidence type="ECO:0000256" key="6">
    <source>
        <dbReference type="ARBA" id="ARBA00023136"/>
    </source>
</evidence>
<dbReference type="InterPro" id="IPR003599">
    <property type="entry name" value="Ig_sub"/>
</dbReference>
<feature type="disulfide bond" evidence="8">
    <location>
        <begin position="853"/>
        <end position="871"/>
    </location>
</feature>
<feature type="disulfide bond" evidence="8">
    <location>
        <begin position="530"/>
        <end position="545"/>
    </location>
</feature>
<keyword evidence="4" id="KW-0677">Repeat</keyword>
<dbReference type="AlphaFoldDB" id="B4GU01"/>
<feature type="disulfide bond" evidence="8">
    <location>
        <begin position="846"/>
        <end position="858"/>
    </location>
</feature>
<dbReference type="InterPro" id="IPR007110">
    <property type="entry name" value="Ig-like_dom"/>
</dbReference>
<feature type="disulfide bond" evidence="8">
    <location>
        <begin position="684"/>
        <end position="699"/>
    </location>
</feature>
<dbReference type="Proteomes" id="UP000008744">
    <property type="component" value="Unassembled WGS sequence"/>
</dbReference>
<dbReference type="CDD" id="cd00112">
    <property type="entry name" value="LDLa"/>
    <property type="match status" value="17"/>
</dbReference>
<dbReference type="InterPro" id="IPR036055">
    <property type="entry name" value="LDL_receptor-like_sf"/>
</dbReference>
<feature type="disulfide bond" evidence="8">
    <location>
        <begin position="903"/>
        <end position="918"/>
    </location>
</feature>
<feature type="disulfide bond" evidence="8">
    <location>
        <begin position="256"/>
        <end position="268"/>
    </location>
</feature>
<evidence type="ECO:0000256" key="9">
    <source>
        <dbReference type="SAM" id="MobiDB-lite"/>
    </source>
</evidence>
<dbReference type="InterPro" id="IPR002172">
    <property type="entry name" value="LDrepeatLR_classA_rpt"/>
</dbReference>
<evidence type="ECO:0000313" key="11">
    <source>
        <dbReference type="EMBL" id="EDW26021.1"/>
    </source>
</evidence>
<keyword evidence="12" id="KW-1185">Reference proteome</keyword>
<feature type="domain" description="Ig-like" evidence="10">
    <location>
        <begin position="1046"/>
        <end position="1135"/>
    </location>
</feature>
<keyword evidence="5" id="KW-1133">Transmembrane helix</keyword>
<dbReference type="SMART" id="SM00408">
    <property type="entry name" value="IGc2"/>
    <property type="match status" value="1"/>
</dbReference>
<feature type="disulfide bond" evidence="8">
    <location>
        <begin position="714"/>
        <end position="726"/>
    </location>
</feature>
<feature type="disulfide bond" evidence="8">
    <location>
        <begin position="315"/>
        <end position="330"/>
    </location>
</feature>
<feature type="disulfide bond" evidence="8">
    <location>
        <begin position="1231"/>
        <end position="1249"/>
    </location>
</feature>